<dbReference type="InterPro" id="IPR057889">
    <property type="entry name" value="crAss_MUZ_N"/>
</dbReference>
<evidence type="ECO:0000313" key="3">
    <source>
        <dbReference type="EMBL" id="QOR59704.1"/>
    </source>
</evidence>
<accession>A0A7M1RZZ1</accession>
<evidence type="ECO:0000313" key="4">
    <source>
        <dbReference type="Proteomes" id="UP000594055"/>
    </source>
</evidence>
<dbReference type="Pfam" id="PF25729">
    <property type="entry name" value="crAss_MUZ_C"/>
    <property type="match status" value="1"/>
</dbReference>
<protein>
    <submittedName>
        <fullName evidence="3">Stabilization protein</fullName>
    </submittedName>
</protein>
<organism evidence="3 4">
    <name type="scientific">uncultured phage cr128_1</name>
    <dbReference type="NCBI Taxonomy" id="2772076"/>
    <lineage>
        <taxon>Viruses</taxon>
        <taxon>Duplodnaviria</taxon>
        <taxon>Heunggongvirae</taxon>
        <taxon>Uroviricota</taxon>
        <taxon>Caudoviricetes</taxon>
        <taxon>Crassvirales</taxon>
        <taxon>Steigviridae</taxon>
        <taxon>Asinivirinae</taxon>
        <taxon>Mahlunavirus</taxon>
        <taxon>Mahlunavirus rarus</taxon>
    </lineage>
</organism>
<evidence type="ECO:0000259" key="1">
    <source>
        <dbReference type="Pfam" id="PF25729"/>
    </source>
</evidence>
<name>A0A7M1RZZ1_9CAUD</name>
<dbReference type="InterPro" id="IPR057888">
    <property type="entry name" value="crAss_MUZ_C"/>
</dbReference>
<feature type="domain" description="Crassvirus muzzle protein C-terminal" evidence="1">
    <location>
        <begin position="1301"/>
        <end position="1389"/>
    </location>
</feature>
<proteinExistence type="predicted"/>
<dbReference type="KEGG" id="vg:65130314"/>
<evidence type="ECO:0000259" key="2">
    <source>
        <dbReference type="Pfam" id="PF25731"/>
    </source>
</evidence>
<dbReference type="GeneID" id="65130314"/>
<dbReference type="Pfam" id="PF25731">
    <property type="entry name" value="crAss_MUZ"/>
    <property type="match status" value="2"/>
</dbReference>
<feature type="domain" description="Crassvirus muzzle protein N-terminal region" evidence="2">
    <location>
        <begin position="5"/>
        <end position="358"/>
    </location>
</feature>
<keyword evidence="4" id="KW-1185">Reference proteome</keyword>
<sequence>MQRGQSIFKIRGMQRDLSVSAFNSQYSYENKNIRIMSTDDNTLLSISNEKGNISPYIYGIGDSIKGIPIGQSLLNDELVIFSSGQIITRKIKDIDASSSTINDLTATERNIEDIDSEDFKDKIYKIWLDGLNIRGKILFSGNLKFNPRYPIETISLYENENSKKVYWVDGLNQPRVINIASETEWKDNSFNFVKEVISPDSVTIDTIDGGGQFSSGVIQYCITYVSEYLQESNIVYTSPLYFTSSGGKGGSPEELSNNSFRINIYNPDTSWDYVRIYSIFRSSINATPEVKRVIDLSIGTSTGGSLTYTDSGNYGDIEDPTKLLYVGGVEAVFGTISHKDGTLFLGDIKVSNDHLWVENNTKADVVFSTKRVLDRLPLQKGVYSYKNTLPNPTERIFKYGETYRLGIQFQDKVGNWTNPIFIKDIVNNIKPTGGREISTGSGTDKQNVGCFCGIFDNNNILTKYLKEHGYISARPLVVYPKFSERTIIAQGIVCPTVFRASDRYNNAPYAQSSWIFRPFGIGEQGNMGTTTFNSHGYRAEFRHCMHLPPVNYRECEIQNAGLDSLSFVTPFITSNHSNWINNYGDEFFVDHSIFTFHSPDIELGDEFTMDNLYNYRIRVVGIVPISSKYVTRTLSTSSPTLTYTYTGGSSTGYGKYIEGQEISLDSKLDIAQAWYSIGADVLWMDYAVKGDKVVAREGNYSWGYLTYLWHRNGSLNNDNGGGSAKLKSKTEAMLRFSYNTYYLDTPVLVQSSKDFPDMSIWDSNEISAIYVGDKTYYGNIDSIISPVKGETGNYNYPVIVTGSSSDQGIPRGIYRGYARKPEYTNPGSGGSVPVMNTELTGAVSMKYKSPKHLVINLGDIYTDSNNQTNYTQWILPQIKSENGNIINLPYGETQTSPPFWTNISSGNTIFNYRSIEIPDDIGDYFSPGYNISAGGGVMYLCDIIRDNIDETTLFGGMTKDAMLANEWLIAGEDVTLQNISENDGFYVYWNWGDTYYQRYDCLKTYPFDSESQNNVIDVLSFMCETRINLDGRYDDNRGTKNLLNINIDNFNKINKVYSQDNNYFIYRMTDSSTEVREFPNSITWTKTKTNGELTDSWTNITLASVLDLDGDKGKIRALRRFNNELIAFQDRGISNILYNSRTPLSSTDGIPIELANSGKVDGKRYLSDKIGCTNKWSIRETPNGIYFIDDISKGIFLFSGEIANLSDKLGFHSWINSRSTDVNIWNPIDFEGFVTYYDKVNGDVFFISKEECLAFSEPLGQFSSFYSYENTPFFSNIRDKGLFIRPSSEESNYKLWLHNEGDYNMYFDKYQPFYITVIVNENPILDKIFTNIEFRSDSWKSGELINSTFDTLNVWNEYQKGVTKLSNLSSIPSSLKERFRIWRANIPRDCFNHRDRIRNPWIYLKLSRTTENTNRTILHDLIVKYLY</sequence>
<dbReference type="Proteomes" id="UP000594055">
    <property type="component" value="Segment"/>
</dbReference>
<dbReference type="RefSeq" id="YP_010111862.1">
    <property type="nucleotide sequence ID" value="NC_055885.1"/>
</dbReference>
<reference evidence="3 4" key="1">
    <citation type="submission" date="2020-07" db="EMBL/GenBank/DDBJ databases">
        <title>Taxonomic proposal: Crassvirales, a new order of highly abundant and diverse bacterial viruses.</title>
        <authorList>
            <person name="Shkoporov A.N."/>
            <person name="Stockdale S.R."/>
            <person name="Guerin E."/>
            <person name="Ross R.P."/>
            <person name="Hill C."/>
        </authorList>
    </citation>
    <scope>NUCLEOTIDE SEQUENCE [LARGE SCALE GENOMIC DNA]</scope>
</reference>
<dbReference type="EMBL" id="MT774392">
    <property type="protein sequence ID" value="QOR59704.1"/>
    <property type="molecule type" value="Genomic_DNA"/>
</dbReference>
<feature type="domain" description="Crassvirus muzzle protein N-terminal region" evidence="2">
    <location>
        <begin position="380"/>
        <end position="1285"/>
    </location>
</feature>